<name>A0A5P8K196_9ACTN</name>
<gene>
    <name evidence="3" type="ORF">F9278_11960</name>
</gene>
<dbReference type="AlphaFoldDB" id="A0A5P8K196"/>
<feature type="domain" description="DUF397" evidence="1">
    <location>
        <begin position="130"/>
        <end position="181"/>
    </location>
</feature>
<protein>
    <submittedName>
        <fullName evidence="3">DUF397 domain-containing protein</fullName>
    </submittedName>
</protein>
<dbReference type="Proteomes" id="UP000327294">
    <property type="component" value="Chromosome"/>
</dbReference>
<dbReference type="CDD" id="cd00093">
    <property type="entry name" value="HTH_XRE"/>
    <property type="match status" value="1"/>
</dbReference>
<sequence length="184" mass="20168">MLLTGYSASTIAAFEQGRRIPPPKFIDRADEVLEAGGVLSASKEEVARAQYPAFFRDAARLEAEAVESHVYANQAVPGLLQTEEYARAIFMMMRPPMDDDLIEQRVGARLARQEILSGREAPLASFVAQLAWHKSSYSSEEGGECVEVATRPASVHVRDSKDTTRAALAVHPTAWTAFIEFAAL</sequence>
<evidence type="ECO:0000259" key="1">
    <source>
        <dbReference type="Pfam" id="PF04149"/>
    </source>
</evidence>
<dbReference type="InterPro" id="IPR001387">
    <property type="entry name" value="Cro/C1-type_HTH"/>
</dbReference>
<feature type="domain" description="DUF5753" evidence="2">
    <location>
        <begin position="55"/>
        <end position="127"/>
    </location>
</feature>
<dbReference type="KEGG" id="sphv:F9278_11960"/>
<dbReference type="Pfam" id="PF19054">
    <property type="entry name" value="DUF5753"/>
    <property type="match status" value="1"/>
</dbReference>
<reference evidence="3 4" key="1">
    <citation type="submission" date="2019-10" db="EMBL/GenBank/DDBJ databases">
        <title>Streptomyces sp. strain GY16 isolated from leaves of Broussonetia papyrifera.</title>
        <authorList>
            <person name="Mo P."/>
        </authorList>
    </citation>
    <scope>NUCLEOTIDE SEQUENCE [LARGE SCALE GENOMIC DNA]</scope>
    <source>
        <strain evidence="3 4">GY16</strain>
    </source>
</reference>
<evidence type="ECO:0000313" key="4">
    <source>
        <dbReference type="Proteomes" id="UP000327294"/>
    </source>
</evidence>
<proteinExistence type="predicted"/>
<evidence type="ECO:0000259" key="2">
    <source>
        <dbReference type="Pfam" id="PF19054"/>
    </source>
</evidence>
<organism evidence="3 4">
    <name type="scientific">Streptomyces phaeolivaceus</name>
    <dbReference type="NCBI Taxonomy" id="2653200"/>
    <lineage>
        <taxon>Bacteria</taxon>
        <taxon>Bacillati</taxon>
        <taxon>Actinomycetota</taxon>
        <taxon>Actinomycetes</taxon>
        <taxon>Kitasatosporales</taxon>
        <taxon>Streptomycetaceae</taxon>
        <taxon>Streptomyces</taxon>
    </lineage>
</organism>
<evidence type="ECO:0000313" key="3">
    <source>
        <dbReference type="EMBL" id="QFQ96816.1"/>
    </source>
</evidence>
<dbReference type="InterPro" id="IPR007278">
    <property type="entry name" value="DUF397"/>
</dbReference>
<dbReference type="InterPro" id="IPR043917">
    <property type="entry name" value="DUF5753"/>
</dbReference>
<dbReference type="EMBL" id="CP045096">
    <property type="protein sequence ID" value="QFQ96816.1"/>
    <property type="molecule type" value="Genomic_DNA"/>
</dbReference>
<dbReference type="Pfam" id="PF04149">
    <property type="entry name" value="DUF397"/>
    <property type="match status" value="1"/>
</dbReference>
<keyword evidence="4" id="KW-1185">Reference proteome</keyword>
<accession>A0A5P8K196</accession>